<dbReference type="OrthoDB" id="6764091at2759"/>
<comment type="caution">
    <text evidence="1">The sequence shown here is derived from an EMBL/GenBank/DDBJ whole genome shotgun (WGS) entry which is preliminary data.</text>
</comment>
<dbReference type="EMBL" id="QDEB01054572">
    <property type="protein sequence ID" value="RZC37231.1"/>
    <property type="molecule type" value="Genomic_DNA"/>
</dbReference>
<protein>
    <submittedName>
        <fullName evidence="1">Uncharacterized protein</fullName>
    </submittedName>
</protein>
<gene>
    <name evidence="1" type="ORF">BDFB_002956</name>
</gene>
<evidence type="ECO:0000313" key="1">
    <source>
        <dbReference type="EMBL" id="RZC37231.1"/>
    </source>
</evidence>
<accession>A0A482VWA4</accession>
<reference evidence="1 2" key="1">
    <citation type="submission" date="2017-03" db="EMBL/GenBank/DDBJ databases">
        <title>Genome of the blue death feigning beetle - Asbolus verrucosus.</title>
        <authorList>
            <person name="Rider S.D."/>
        </authorList>
    </citation>
    <scope>NUCLEOTIDE SEQUENCE [LARGE SCALE GENOMIC DNA]</scope>
    <source>
        <strain evidence="1">Butters</strain>
        <tissue evidence="1">Head and leg muscle</tissue>
    </source>
</reference>
<name>A0A482VWA4_ASBVE</name>
<evidence type="ECO:0000313" key="2">
    <source>
        <dbReference type="Proteomes" id="UP000292052"/>
    </source>
</evidence>
<dbReference type="Proteomes" id="UP000292052">
    <property type="component" value="Unassembled WGS sequence"/>
</dbReference>
<keyword evidence="2" id="KW-1185">Reference proteome</keyword>
<feature type="non-terminal residue" evidence="1">
    <location>
        <position position="130"/>
    </location>
</feature>
<sequence>MPKPFHKGRKRLLLCCKILRRKDNGELLCPVTAVQEHITRTLLLELLKGRQIFNGCVNSLGKVLKEIGFRYKKDEPRRGLIELQHVVFVRVHFLRKYMDNCDQIYHYNVDETWIFENGTVSRSWQDDSHK</sequence>
<organism evidence="1 2">
    <name type="scientific">Asbolus verrucosus</name>
    <name type="common">Desert ironclad beetle</name>
    <dbReference type="NCBI Taxonomy" id="1661398"/>
    <lineage>
        <taxon>Eukaryota</taxon>
        <taxon>Metazoa</taxon>
        <taxon>Ecdysozoa</taxon>
        <taxon>Arthropoda</taxon>
        <taxon>Hexapoda</taxon>
        <taxon>Insecta</taxon>
        <taxon>Pterygota</taxon>
        <taxon>Neoptera</taxon>
        <taxon>Endopterygota</taxon>
        <taxon>Coleoptera</taxon>
        <taxon>Polyphaga</taxon>
        <taxon>Cucujiformia</taxon>
        <taxon>Tenebrionidae</taxon>
        <taxon>Pimeliinae</taxon>
        <taxon>Asbolus</taxon>
    </lineage>
</organism>
<dbReference type="AlphaFoldDB" id="A0A482VWA4"/>
<proteinExistence type="predicted"/>